<proteinExistence type="predicted"/>
<evidence type="ECO:0000313" key="2">
    <source>
        <dbReference type="Proteomes" id="UP000183832"/>
    </source>
</evidence>
<keyword evidence="2" id="KW-1185">Reference proteome</keyword>
<protein>
    <submittedName>
        <fullName evidence="1">CLUMA_CG001307, isoform A</fullName>
    </submittedName>
</protein>
<sequence length="62" mass="7157">MGIGFFHVSMPQTSIKSNELEIYIRKLNDNAFSIIKLLEVSILRINSHPSMVCVDSSYNYYE</sequence>
<accession>A0A1J1HIX2</accession>
<evidence type="ECO:0000313" key="1">
    <source>
        <dbReference type="EMBL" id="CRK87506.1"/>
    </source>
</evidence>
<organism evidence="1 2">
    <name type="scientific">Clunio marinus</name>
    <dbReference type="NCBI Taxonomy" id="568069"/>
    <lineage>
        <taxon>Eukaryota</taxon>
        <taxon>Metazoa</taxon>
        <taxon>Ecdysozoa</taxon>
        <taxon>Arthropoda</taxon>
        <taxon>Hexapoda</taxon>
        <taxon>Insecta</taxon>
        <taxon>Pterygota</taxon>
        <taxon>Neoptera</taxon>
        <taxon>Endopterygota</taxon>
        <taxon>Diptera</taxon>
        <taxon>Nematocera</taxon>
        <taxon>Chironomoidea</taxon>
        <taxon>Chironomidae</taxon>
        <taxon>Clunio</taxon>
    </lineage>
</organism>
<dbReference type="Proteomes" id="UP000183832">
    <property type="component" value="Unassembled WGS sequence"/>
</dbReference>
<dbReference type="EMBL" id="CVRI01000004">
    <property type="protein sequence ID" value="CRK87506.1"/>
    <property type="molecule type" value="Genomic_DNA"/>
</dbReference>
<name>A0A1J1HIX2_9DIPT</name>
<gene>
    <name evidence="1" type="ORF">CLUMA_CG001307</name>
</gene>
<dbReference type="AlphaFoldDB" id="A0A1J1HIX2"/>
<reference evidence="1 2" key="1">
    <citation type="submission" date="2015-04" db="EMBL/GenBank/DDBJ databases">
        <authorList>
            <person name="Syromyatnikov M.Y."/>
            <person name="Popov V.N."/>
        </authorList>
    </citation>
    <scope>NUCLEOTIDE SEQUENCE [LARGE SCALE GENOMIC DNA]</scope>
</reference>